<feature type="domain" description="HTH tetR-type" evidence="6">
    <location>
        <begin position="1"/>
        <end position="59"/>
    </location>
</feature>
<evidence type="ECO:0000256" key="1">
    <source>
        <dbReference type="ARBA" id="ARBA00022491"/>
    </source>
</evidence>
<accession>A0ABW6CVF7</accession>
<evidence type="ECO:0000256" key="2">
    <source>
        <dbReference type="ARBA" id="ARBA00023015"/>
    </source>
</evidence>
<keyword evidence="3 5" id="KW-0238">DNA-binding</keyword>
<keyword evidence="4" id="KW-0804">Transcription</keyword>
<dbReference type="PANTHER" id="PTHR30055">
    <property type="entry name" value="HTH-TYPE TRANSCRIPTIONAL REGULATOR RUTR"/>
    <property type="match status" value="1"/>
</dbReference>
<evidence type="ECO:0000256" key="3">
    <source>
        <dbReference type="ARBA" id="ARBA00023125"/>
    </source>
</evidence>
<dbReference type="RefSeq" id="WP_377974517.1">
    <property type="nucleotide sequence ID" value="NZ_JBBKYA010000001.1"/>
</dbReference>
<keyword evidence="1" id="KW-0678">Repressor</keyword>
<dbReference type="Pfam" id="PF00440">
    <property type="entry name" value="TetR_N"/>
    <property type="match status" value="1"/>
</dbReference>
<evidence type="ECO:0000256" key="5">
    <source>
        <dbReference type="PROSITE-ProRule" id="PRU00335"/>
    </source>
</evidence>
<dbReference type="EMBL" id="JBBKYA010000001">
    <property type="protein sequence ID" value="MFD3274920.1"/>
    <property type="molecule type" value="Genomic_DNA"/>
</dbReference>
<gene>
    <name evidence="7" type="ORF">SKC38_01610</name>
</gene>
<dbReference type="InterPro" id="IPR050109">
    <property type="entry name" value="HTH-type_TetR-like_transc_reg"/>
</dbReference>
<dbReference type="Proteomes" id="UP001598114">
    <property type="component" value="Unassembled WGS sequence"/>
</dbReference>
<dbReference type="PANTHER" id="PTHR30055:SF175">
    <property type="entry name" value="HTH-TYPE TRANSCRIPTIONAL REPRESSOR KSTR2"/>
    <property type="match status" value="1"/>
</dbReference>
<dbReference type="SUPFAM" id="SSF46689">
    <property type="entry name" value="Homeodomain-like"/>
    <property type="match status" value="1"/>
</dbReference>
<dbReference type="PRINTS" id="PR00455">
    <property type="entry name" value="HTHTETR"/>
</dbReference>
<keyword evidence="2" id="KW-0805">Transcription regulation</keyword>
<name>A0ABW6CVF7_9BACT</name>
<dbReference type="InterPro" id="IPR009057">
    <property type="entry name" value="Homeodomain-like_sf"/>
</dbReference>
<dbReference type="PROSITE" id="PS50977">
    <property type="entry name" value="HTH_TETR_2"/>
    <property type="match status" value="1"/>
</dbReference>
<dbReference type="SUPFAM" id="SSF48498">
    <property type="entry name" value="Tetracyclin repressor-like, C-terminal domain"/>
    <property type="match status" value="1"/>
</dbReference>
<evidence type="ECO:0000256" key="4">
    <source>
        <dbReference type="ARBA" id="ARBA00023163"/>
    </source>
</evidence>
<comment type="caution">
    <text evidence="7">The sequence shown here is derived from an EMBL/GenBank/DDBJ whole genome shotgun (WGS) entry which is preliminary data.</text>
</comment>
<proteinExistence type="predicted"/>
<feature type="DNA-binding region" description="H-T-H motif" evidence="5">
    <location>
        <begin position="22"/>
        <end position="41"/>
    </location>
</feature>
<evidence type="ECO:0000259" key="6">
    <source>
        <dbReference type="PROSITE" id="PS50977"/>
    </source>
</evidence>
<sequence length="201" mass="23688">MKSRILEKGTELFFRYGVKTVTMDAIASDLGISKKTIYQHFPDKDSMVFEVVQVFIEKDLVKWKELDRLYSNVIEKMFKSFEMTKDLLLTMNPRLLFEIQKYFPKAFQLFKAHGENCIHENLIADFKKGAQFGYFRNDIDFELLARLRMAEVDLAFNLDFYPSNKLSLYETQMALMDIFLRGILTEKGLTLYTSYQNNLKS</sequence>
<reference evidence="7 8" key="1">
    <citation type="submission" date="2024-03" db="EMBL/GenBank/DDBJ databases">
        <title>Aquirufa genome sequencing.</title>
        <authorList>
            <person name="Pitt A."/>
            <person name="Hahn M.W."/>
        </authorList>
    </citation>
    <scope>NUCLEOTIDE SEQUENCE [LARGE SCALE GENOMIC DNA]</scope>
    <source>
        <strain evidence="7 8">PLAD-142S6K</strain>
    </source>
</reference>
<dbReference type="InterPro" id="IPR036271">
    <property type="entry name" value="Tet_transcr_reg_TetR-rel_C_sf"/>
</dbReference>
<keyword evidence="8" id="KW-1185">Reference proteome</keyword>
<organism evidence="7 8">
    <name type="scientific">Aquirufa echingensis</name>
    <dbReference type="NCBI Taxonomy" id="3096516"/>
    <lineage>
        <taxon>Bacteria</taxon>
        <taxon>Pseudomonadati</taxon>
        <taxon>Bacteroidota</taxon>
        <taxon>Cytophagia</taxon>
        <taxon>Cytophagales</taxon>
        <taxon>Flectobacillaceae</taxon>
        <taxon>Aquirufa</taxon>
    </lineage>
</organism>
<dbReference type="Gene3D" id="1.10.357.10">
    <property type="entry name" value="Tetracycline Repressor, domain 2"/>
    <property type="match status" value="1"/>
</dbReference>
<evidence type="ECO:0000313" key="7">
    <source>
        <dbReference type="EMBL" id="MFD3274920.1"/>
    </source>
</evidence>
<protein>
    <submittedName>
        <fullName evidence="7">TetR/AcrR family transcriptional regulator</fullName>
    </submittedName>
</protein>
<evidence type="ECO:0000313" key="8">
    <source>
        <dbReference type="Proteomes" id="UP001598114"/>
    </source>
</evidence>
<dbReference type="InterPro" id="IPR001647">
    <property type="entry name" value="HTH_TetR"/>
</dbReference>